<dbReference type="GeneID" id="40265768"/>
<gene>
    <name evidence="2" type="ORF">FEJ81_10805</name>
</gene>
<evidence type="ECO:0000259" key="1">
    <source>
        <dbReference type="Pfam" id="PF10006"/>
    </source>
</evidence>
<dbReference type="AlphaFoldDB" id="A0A4P8WIE1"/>
<evidence type="ECO:0000313" key="2">
    <source>
        <dbReference type="EMBL" id="QCS42822.1"/>
    </source>
</evidence>
<dbReference type="EMBL" id="CP040330">
    <property type="protein sequence ID" value="QCS42822.1"/>
    <property type="molecule type" value="Genomic_DNA"/>
</dbReference>
<dbReference type="RefSeq" id="WP_138245299.1">
    <property type="nucleotide sequence ID" value="NZ_CP040330.1"/>
</dbReference>
<dbReference type="Pfam" id="PF10006">
    <property type="entry name" value="DUF2249"/>
    <property type="match status" value="1"/>
</dbReference>
<dbReference type="OrthoDB" id="281801at2157"/>
<dbReference type="KEGG" id="nvr:FEJ81_10805"/>
<feature type="domain" description="DUF2249" evidence="1">
    <location>
        <begin position="9"/>
        <end position="74"/>
    </location>
</feature>
<reference evidence="3" key="1">
    <citation type="submission" date="2019-05" db="EMBL/GenBank/DDBJ databases">
        <title>Genome sequence and methylation pattern of the halophilic Archaeon Natrinema versiforme BOL5-4.</title>
        <authorList>
            <person name="DasSarma P."/>
            <person name="Anton B.P."/>
            <person name="DasSarma S.L."/>
            <person name="Martinez F.L."/>
            <person name="Guzman D."/>
            <person name="Roberts R.J."/>
            <person name="DasSarma S."/>
        </authorList>
    </citation>
    <scope>NUCLEOTIDE SEQUENCE [LARGE SCALE GENOMIC DNA]</scope>
    <source>
        <strain evidence="3">BOL5-4</strain>
    </source>
</reference>
<evidence type="ECO:0000313" key="3">
    <source>
        <dbReference type="Proteomes" id="UP000302218"/>
    </source>
</evidence>
<dbReference type="Proteomes" id="UP000302218">
    <property type="component" value="Chromosome"/>
</dbReference>
<organism evidence="2 3">
    <name type="scientific">Natrinema versiforme</name>
    <dbReference type="NCBI Taxonomy" id="88724"/>
    <lineage>
        <taxon>Archaea</taxon>
        <taxon>Methanobacteriati</taxon>
        <taxon>Methanobacteriota</taxon>
        <taxon>Stenosarchaea group</taxon>
        <taxon>Halobacteria</taxon>
        <taxon>Halobacteriales</taxon>
        <taxon>Natrialbaceae</taxon>
        <taxon>Natrinema</taxon>
    </lineage>
</organism>
<protein>
    <submittedName>
        <fullName evidence="2">DUF2249 domain-containing protein</fullName>
    </submittedName>
</protein>
<sequence length="75" mass="8614">MATESTERTLDVREIDGPPFDDITAALEKLEAEQRLRLIAPFEPEPLYEVLEDRGFAYESEERDGGVWHVLIEHA</sequence>
<proteinExistence type="predicted"/>
<dbReference type="InterPro" id="IPR018720">
    <property type="entry name" value="DUF2249"/>
</dbReference>
<accession>A0A4P8WIE1</accession>
<name>A0A4P8WIE1_9EURY</name>